<dbReference type="InterPro" id="IPR023353">
    <property type="entry name" value="LemA-like_dom_sf"/>
</dbReference>
<evidence type="ECO:0000256" key="6">
    <source>
        <dbReference type="SAM" id="Phobius"/>
    </source>
</evidence>
<reference evidence="7 8" key="1">
    <citation type="journal article" date="2017" name="Genome Announc.">
        <title>Draft Genome Sequence of Romboutsia weinsteinii sp. nov. Strain CCRI-19649(T) Isolated from Surface Water.</title>
        <authorList>
            <person name="Maheux A.F."/>
            <person name="Boudreau D.K."/>
            <person name="Berube E."/>
            <person name="Boissinot M."/>
            <person name="Cantin P."/>
            <person name="Raymond F."/>
            <person name="Corbeil J."/>
            <person name="Omar R.F."/>
            <person name="Bergeron M.G."/>
        </authorList>
    </citation>
    <scope>NUCLEOTIDE SEQUENCE [LARGE SCALE GENOMIC DNA]</scope>
    <source>
        <strain evidence="7 8">CCRI-19649</strain>
    </source>
</reference>
<dbReference type="Gene3D" id="1.20.1440.20">
    <property type="entry name" value="LemA-like domain"/>
    <property type="match status" value="1"/>
</dbReference>
<proteinExistence type="inferred from homology"/>
<comment type="similarity">
    <text evidence="2">Belongs to the LemA family.</text>
</comment>
<comment type="subcellular location">
    <subcellularLocation>
        <location evidence="1">Membrane</location>
        <topology evidence="1">Single-pass membrane protein</topology>
    </subcellularLocation>
</comment>
<evidence type="ECO:0000256" key="2">
    <source>
        <dbReference type="ARBA" id="ARBA00008854"/>
    </source>
</evidence>
<protein>
    <recommendedName>
        <fullName evidence="9">LemA family protein</fullName>
    </recommendedName>
</protein>
<keyword evidence="8" id="KW-1185">Reference proteome</keyword>
<dbReference type="RefSeq" id="WP_094368174.1">
    <property type="nucleotide sequence ID" value="NZ_NOJY02000004.1"/>
</dbReference>
<accession>A0A371J8I8</accession>
<evidence type="ECO:0000256" key="3">
    <source>
        <dbReference type="ARBA" id="ARBA00022692"/>
    </source>
</evidence>
<feature type="transmembrane region" description="Helical" evidence="6">
    <location>
        <begin position="5"/>
        <end position="24"/>
    </location>
</feature>
<name>A0A371J8I8_9FIRM</name>
<gene>
    <name evidence="7" type="ORF">CHL78_003440</name>
</gene>
<dbReference type="GO" id="GO:0016020">
    <property type="term" value="C:membrane"/>
    <property type="evidence" value="ECO:0007669"/>
    <property type="project" value="UniProtKB-SubCell"/>
</dbReference>
<dbReference type="PANTHER" id="PTHR34478">
    <property type="entry name" value="PROTEIN LEMA"/>
    <property type="match status" value="1"/>
</dbReference>
<evidence type="ECO:0008006" key="9">
    <source>
        <dbReference type="Google" id="ProtNLM"/>
    </source>
</evidence>
<comment type="caution">
    <text evidence="7">The sequence shown here is derived from an EMBL/GenBank/DDBJ whole genome shotgun (WGS) entry which is preliminary data.</text>
</comment>
<dbReference type="SUPFAM" id="SSF140478">
    <property type="entry name" value="LemA-like"/>
    <property type="match status" value="1"/>
</dbReference>
<evidence type="ECO:0000256" key="5">
    <source>
        <dbReference type="ARBA" id="ARBA00023136"/>
    </source>
</evidence>
<keyword evidence="3 6" id="KW-0812">Transmembrane</keyword>
<evidence type="ECO:0000256" key="4">
    <source>
        <dbReference type="ARBA" id="ARBA00022989"/>
    </source>
</evidence>
<evidence type="ECO:0000313" key="7">
    <source>
        <dbReference type="EMBL" id="RDY28986.1"/>
    </source>
</evidence>
<dbReference type="AlphaFoldDB" id="A0A371J8I8"/>
<evidence type="ECO:0000313" key="8">
    <source>
        <dbReference type="Proteomes" id="UP000215694"/>
    </source>
</evidence>
<dbReference type="Pfam" id="PF04011">
    <property type="entry name" value="LemA"/>
    <property type="match status" value="1"/>
</dbReference>
<sequence length="178" mass="20746">MRKKIVAIIVLILVIIIGYLGFYYSKISSLEKDVKKQFSVVESNLSKYYENISNFANLVEEIVPDEKLVNEVIKSIKNNLNEANTINEKVKKDNKLENDLVRLMVIKDSYTDIELNEQVNAIAKDLVDVQESIHMQKEKYNIKTILYNDFITKFPINITAKLFGFEKHNMFKFITTDK</sequence>
<dbReference type="InterPro" id="IPR007156">
    <property type="entry name" value="MamQ_LemA"/>
</dbReference>
<dbReference type="EMBL" id="NOJY02000004">
    <property type="protein sequence ID" value="RDY28986.1"/>
    <property type="molecule type" value="Genomic_DNA"/>
</dbReference>
<dbReference type="OrthoDB" id="9804152at2"/>
<dbReference type="Proteomes" id="UP000215694">
    <property type="component" value="Unassembled WGS sequence"/>
</dbReference>
<keyword evidence="4 6" id="KW-1133">Transmembrane helix</keyword>
<organism evidence="7 8">
    <name type="scientific">Romboutsia weinsteinii</name>
    <dbReference type="NCBI Taxonomy" id="2020949"/>
    <lineage>
        <taxon>Bacteria</taxon>
        <taxon>Bacillati</taxon>
        <taxon>Bacillota</taxon>
        <taxon>Clostridia</taxon>
        <taxon>Peptostreptococcales</taxon>
        <taxon>Peptostreptococcaceae</taxon>
        <taxon>Romboutsia</taxon>
    </lineage>
</organism>
<dbReference type="PANTHER" id="PTHR34478:SF1">
    <property type="entry name" value="PROTEIN LEMA"/>
    <property type="match status" value="1"/>
</dbReference>
<evidence type="ECO:0000256" key="1">
    <source>
        <dbReference type="ARBA" id="ARBA00004167"/>
    </source>
</evidence>
<keyword evidence="5 6" id="KW-0472">Membrane</keyword>